<dbReference type="GO" id="GO:0050622">
    <property type="term" value="F:glycine dehydrogenase (cyanide-forming) activity"/>
    <property type="evidence" value="ECO:0007669"/>
    <property type="project" value="UniProtKB-EC"/>
</dbReference>
<sequence length="375" mass="39575">MAHDYDVIVAGAGMVGAAAAYGLANLGRRVLLLDGADTDYRAAKANFGLVWLQGKGHGYPAYQRLSREAVQAWPEFARQLQDDSGIALDYECRGGLHFCLSDDELAGRAQRIGKWHGQAPEAPACTQILDRAELRRRFPSLRLGDAVAGASFGEQDGHVNPLRLLAALQTAFLRRGGQLRNRHAVTAIARLPGGGIEVSAGALRARAPRLLIAAGLGSAALGAMAGLDVPLRPQRGQILVTERLAPLLPVPASGMRQTGEGTVMVGLTQEEVGYDLGTTSAAAARMSRNALRILPGLAGARLVRHWSCLRVMTPDGGPVYADSPTHDGVSIALCHSGVTLASFHAGPYARALAGGAPLDSLDAFHHERFNVQKTA</sequence>
<dbReference type="AlphaFoldDB" id="A0A6J4ZKY1"/>
<dbReference type="Gene3D" id="3.30.9.10">
    <property type="entry name" value="D-Amino Acid Oxidase, subunit A, domain 2"/>
    <property type="match status" value="1"/>
</dbReference>
<dbReference type="EC" id="1.4.99.5" evidence="3"/>
<organism evidence="3 4">
    <name type="scientific">Achromobacter insuavis</name>
    <dbReference type="NCBI Taxonomy" id="1287735"/>
    <lineage>
        <taxon>Bacteria</taxon>
        <taxon>Pseudomonadati</taxon>
        <taxon>Pseudomonadota</taxon>
        <taxon>Betaproteobacteria</taxon>
        <taxon>Burkholderiales</taxon>
        <taxon>Alcaligenaceae</taxon>
        <taxon>Achromobacter</taxon>
    </lineage>
</organism>
<dbReference type="RefSeq" id="WP_054432117.1">
    <property type="nucleotide sequence ID" value="NZ_CADIJR010000009.1"/>
</dbReference>
<protein>
    <submittedName>
        <fullName evidence="3">Hydrogen cyanide synthase subunit HcnC</fullName>
        <ecNumber evidence="3">1.4.99.5</ecNumber>
    </submittedName>
</protein>
<dbReference type="Gene3D" id="3.50.50.60">
    <property type="entry name" value="FAD/NAD(P)-binding domain"/>
    <property type="match status" value="1"/>
</dbReference>
<dbReference type="EMBL" id="CADIJR010000009">
    <property type="protein sequence ID" value="CAB3634308.1"/>
    <property type="molecule type" value="Genomic_DNA"/>
</dbReference>
<evidence type="ECO:0000313" key="4">
    <source>
        <dbReference type="Proteomes" id="UP000507979"/>
    </source>
</evidence>
<reference evidence="3 4" key="1">
    <citation type="submission" date="2020-04" db="EMBL/GenBank/DDBJ databases">
        <authorList>
            <person name="De Canck E."/>
        </authorList>
    </citation>
    <scope>NUCLEOTIDE SEQUENCE [LARGE SCALE GENOMIC DNA]</scope>
    <source>
        <strain evidence="3 4">LMG 26845</strain>
    </source>
</reference>
<dbReference type="SUPFAM" id="SSF51905">
    <property type="entry name" value="FAD/NAD(P)-binding domain"/>
    <property type="match status" value="1"/>
</dbReference>
<keyword evidence="1 3" id="KW-0560">Oxidoreductase</keyword>
<dbReference type="InterPro" id="IPR036188">
    <property type="entry name" value="FAD/NAD-bd_sf"/>
</dbReference>
<name>A0A6J4ZKY1_9BURK</name>
<dbReference type="SUPFAM" id="SSF54373">
    <property type="entry name" value="FAD-linked reductases, C-terminal domain"/>
    <property type="match status" value="1"/>
</dbReference>
<proteinExistence type="predicted"/>
<evidence type="ECO:0000256" key="1">
    <source>
        <dbReference type="ARBA" id="ARBA00023002"/>
    </source>
</evidence>
<accession>A0A6J4ZKY1</accession>
<dbReference type="GO" id="GO:0005737">
    <property type="term" value="C:cytoplasm"/>
    <property type="evidence" value="ECO:0007669"/>
    <property type="project" value="TreeGrafter"/>
</dbReference>
<dbReference type="PANTHER" id="PTHR13847">
    <property type="entry name" value="SARCOSINE DEHYDROGENASE-RELATED"/>
    <property type="match status" value="1"/>
</dbReference>
<dbReference type="GeneID" id="92897335"/>
<dbReference type="InterPro" id="IPR006076">
    <property type="entry name" value="FAD-dep_OxRdtase"/>
</dbReference>
<evidence type="ECO:0000259" key="2">
    <source>
        <dbReference type="Pfam" id="PF01266"/>
    </source>
</evidence>
<keyword evidence="4" id="KW-1185">Reference proteome</keyword>
<dbReference type="Proteomes" id="UP000507979">
    <property type="component" value="Unassembled WGS sequence"/>
</dbReference>
<dbReference type="Pfam" id="PF01266">
    <property type="entry name" value="DAO"/>
    <property type="match status" value="1"/>
</dbReference>
<gene>
    <name evidence="3" type="primary">hcnC_1</name>
    <name evidence="3" type="ORF">LMG26845_01489</name>
</gene>
<feature type="domain" description="FAD dependent oxidoreductase" evidence="2">
    <location>
        <begin position="6"/>
        <end position="342"/>
    </location>
</feature>
<evidence type="ECO:0000313" key="3">
    <source>
        <dbReference type="EMBL" id="CAB3634308.1"/>
    </source>
</evidence>